<dbReference type="GO" id="GO:0005886">
    <property type="term" value="C:plasma membrane"/>
    <property type="evidence" value="ECO:0007669"/>
    <property type="project" value="UniProtKB-SubCell"/>
</dbReference>
<dbReference type="RefSeq" id="WP_078787939.1">
    <property type="nucleotide sequence ID" value="NZ_FMTO01000013.1"/>
</dbReference>
<gene>
    <name evidence="9" type="ORF">SAMN02745110_02140</name>
</gene>
<feature type="transmembrane region" description="Helical" evidence="8">
    <location>
        <begin position="152"/>
        <end position="171"/>
    </location>
</feature>
<feature type="transmembrane region" description="Helical" evidence="8">
    <location>
        <begin position="57"/>
        <end position="79"/>
    </location>
</feature>
<evidence type="ECO:0000313" key="9">
    <source>
        <dbReference type="EMBL" id="SJZ95235.1"/>
    </source>
</evidence>
<accession>A0A1T4PUL7</accession>
<dbReference type="EMBL" id="FUXA01000014">
    <property type="protein sequence ID" value="SJZ95235.1"/>
    <property type="molecule type" value="Genomic_DNA"/>
</dbReference>
<protein>
    <submittedName>
        <fullName evidence="9">4-azaleucine resistance probable transporter AzlC</fullName>
    </submittedName>
</protein>
<reference evidence="9 10" key="1">
    <citation type="submission" date="2017-02" db="EMBL/GenBank/DDBJ databases">
        <authorList>
            <person name="Peterson S.W."/>
        </authorList>
    </citation>
    <scope>NUCLEOTIDE SEQUENCE [LARGE SCALE GENOMIC DNA]</scope>
    <source>
        <strain evidence="9 10">ATCC 17233</strain>
    </source>
</reference>
<keyword evidence="5 8" id="KW-0812">Transmembrane</keyword>
<keyword evidence="7 8" id="KW-0472">Membrane</keyword>
<evidence type="ECO:0000256" key="7">
    <source>
        <dbReference type="ARBA" id="ARBA00023136"/>
    </source>
</evidence>
<dbReference type="PANTHER" id="PTHR34979">
    <property type="entry name" value="INNER MEMBRANE PROTEIN YGAZ"/>
    <property type="match status" value="1"/>
</dbReference>
<feature type="transmembrane region" description="Helical" evidence="8">
    <location>
        <begin position="12"/>
        <end position="37"/>
    </location>
</feature>
<evidence type="ECO:0000256" key="2">
    <source>
        <dbReference type="ARBA" id="ARBA00010735"/>
    </source>
</evidence>
<sequence>MDDFKSGVKAGIPIGLGYLSVSTGFGIFAVASGLYWWQAVLISMLTVTSAGQLAGVRIMAVGGSLFSTLISQLTINIRYSFMSISLSQKLDKDVTNRKKLGMGFLMTDEIFAVASTKNKVTSSFFGGLMILPFVGWTLGTLIGAVLGNVLSASVMSAMGLAMYGMFVAIVVPDMKKNKDIFILAFLAMAISAAFYYLPLLKNVSIGIAISISAVVAAAVMAFLRPIPDEQEEA</sequence>
<dbReference type="Pfam" id="PF03591">
    <property type="entry name" value="AzlC"/>
    <property type="match status" value="1"/>
</dbReference>
<dbReference type="Proteomes" id="UP000189857">
    <property type="component" value="Unassembled WGS sequence"/>
</dbReference>
<evidence type="ECO:0000256" key="3">
    <source>
        <dbReference type="ARBA" id="ARBA00022448"/>
    </source>
</evidence>
<comment type="similarity">
    <text evidence="2">Belongs to the AzlC family.</text>
</comment>
<evidence type="ECO:0000256" key="5">
    <source>
        <dbReference type="ARBA" id="ARBA00022692"/>
    </source>
</evidence>
<dbReference type="PANTHER" id="PTHR34979:SF1">
    <property type="entry name" value="INNER MEMBRANE PROTEIN YGAZ"/>
    <property type="match status" value="1"/>
</dbReference>
<feature type="transmembrane region" description="Helical" evidence="8">
    <location>
        <begin position="203"/>
        <end position="223"/>
    </location>
</feature>
<organism evidence="9 10">
    <name type="scientific">Eubacterium ruminantium</name>
    <dbReference type="NCBI Taxonomy" id="42322"/>
    <lineage>
        <taxon>Bacteria</taxon>
        <taxon>Bacillati</taxon>
        <taxon>Bacillota</taxon>
        <taxon>Clostridia</taxon>
        <taxon>Eubacteriales</taxon>
        <taxon>Eubacteriaceae</taxon>
        <taxon>Eubacterium</taxon>
    </lineage>
</organism>
<keyword evidence="10" id="KW-1185">Reference proteome</keyword>
<evidence type="ECO:0000256" key="4">
    <source>
        <dbReference type="ARBA" id="ARBA00022475"/>
    </source>
</evidence>
<feature type="transmembrane region" description="Helical" evidence="8">
    <location>
        <begin position="180"/>
        <end position="197"/>
    </location>
</feature>
<evidence type="ECO:0000256" key="8">
    <source>
        <dbReference type="SAM" id="Phobius"/>
    </source>
</evidence>
<keyword evidence="4" id="KW-1003">Cell membrane</keyword>
<dbReference type="OrthoDB" id="3177005at2"/>
<evidence type="ECO:0000256" key="1">
    <source>
        <dbReference type="ARBA" id="ARBA00004651"/>
    </source>
</evidence>
<comment type="subcellular location">
    <subcellularLocation>
        <location evidence="1">Cell membrane</location>
        <topology evidence="1">Multi-pass membrane protein</topology>
    </subcellularLocation>
</comment>
<keyword evidence="6 8" id="KW-1133">Transmembrane helix</keyword>
<name>A0A1T4PUL7_9FIRM</name>
<evidence type="ECO:0000313" key="10">
    <source>
        <dbReference type="Proteomes" id="UP000189857"/>
    </source>
</evidence>
<keyword evidence="3" id="KW-0813">Transport</keyword>
<feature type="transmembrane region" description="Helical" evidence="8">
    <location>
        <begin position="124"/>
        <end position="146"/>
    </location>
</feature>
<dbReference type="GO" id="GO:1903785">
    <property type="term" value="P:L-valine transmembrane transport"/>
    <property type="evidence" value="ECO:0007669"/>
    <property type="project" value="TreeGrafter"/>
</dbReference>
<dbReference type="AlphaFoldDB" id="A0A1T4PUL7"/>
<evidence type="ECO:0000256" key="6">
    <source>
        <dbReference type="ARBA" id="ARBA00022989"/>
    </source>
</evidence>
<dbReference type="InterPro" id="IPR011606">
    <property type="entry name" value="Brnchd-chn_aa_trnsp_permease"/>
</dbReference>
<proteinExistence type="inferred from homology"/>